<dbReference type="OrthoDB" id="3295at2759"/>
<evidence type="ECO:0000313" key="3">
    <source>
        <dbReference type="Proteomes" id="UP000324585"/>
    </source>
</evidence>
<accession>A0A5J4YKK8</accession>
<name>A0A5J4YKK8_PORPP</name>
<proteinExistence type="predicted"/>
<evidence type="ECO:0000256" key="1">
    <source>
        <dbReference type="SAM" id="MobiDB-lite"/>
    </source>
</evidence>
<feature type="region of interest" description="Disordered" evidence="1">
    <location>
        <begin position="311"/>
        <end position="338"/>
    </location>
</feature>
<gene>
    <name evidence="2" type="ORF">FVE85_9702</name>
</gene>
<dbReference type="EMBL" id="VRMN01000012">
    <property type="protein sequence ID" value="KAA8491655.1"/>
    <property type="molecule type" value="Genomic_DNA"/>
</dbReference>
<dbReference type="InterPro" id="IPR036322">
    <property type="entry name" value="WD40_repeat_dom_sf"/>
</dbReference>
<evidence type="ECO:0000313" key="2">
    <source>
        <dbReference type="EMBL" id="KAA8491655.1"/>
    </source>
</evidence>
<dbReference type="OMA" id="CELYHAF"/>
<dbReference type="InterPro" id="IPR015943">
    <property type="entry name" value="WD40/YVTN_repeat-like_dom_sf"/>
</dbReference>
<keyword evidence="3" id="KW-1185">Reference proteome</keyword>
<comment type="caution">
    <text evidence="2">The sequence shown here is derived from an EMBL/GenBank/DDBJ whole genome shotgun (WGS) entry which is preliminary data.</text>
</comment>
<dbReference type="Gene3D" id="2.130.10.10">
    <property type="entry name" value="YVTN repeat-like/Quinoprotein amine dehydrogenase"/>
    <property type="match status" value="1"/>
</dbReference>
<dbReference type="SUPFAM" id="SSF50978">
    <property type="entry name" value="WD40 repeat-like"/>
    <property type="match status" value="1"/>
</dbReference>
<organism evidence="2 3">
    <name type="scientific">Porphyridium purpureum</name>
    <name type="common">Red alga</name>
    <name type="synonym">Porphyridium cruentum</name>
    <dbReference type="NCBI Taxonomy" id="35688"/>
    <lineage>
        <taxon>Eukaryota</taxon>
        <taxon>Rhodophyta</taxon>
        <taxon>Bangiophyceae</taxon>
        <taxon>Porphyridiales</taxon>
        <taxon>Porphyridiaceae</taxon>
        <taxon>Porphyridium</taxon>
    </lineage>
</organism>
<reference evidence="3" key="1">
    <citation type="journal article" date="2019" name="Nat. Commun.">
        <title>Expansion of phycobilisome linker gene families in mesophilic red algae.</title>
        <authorList>
            <person name="Lee J."/>
            <person name="Kim D."/>
            <person name="Bhattacharya D."/>
            <person name="Yoon H.S."/>
        </authorList>
    </citation>
    <scope>NUCLEOTIDE SEQUENCE [LARGE SCALE GENOMIC DNA]</scope>
    <source>
        <strain evidence="3">CCMP 1328</strain>
    </source>
</reference>
<protein>
    <submittedName>
        <fullName evidence="2">Uncharacterized protein</fullName>
    </submittedName>
</protein>
<dbReference type="Proteomes" id="UP000324585">
    <property type="component" value="Unassembled WGS sequence"/>
</dbReference>
<feature type="compositionally biased region" description="Low complexity" evidence="1">
    <location>
        <begin position="326"/>
        <end position="338"/>
    </location>
</feature>
<sequence>MVLGARLHVQDACRLCCIATCPVFASNAVPQSFVQQRASLARVSKTVDGLGSGTDRNKRDMSSGSSAMFTLRAALPSAEPASEFSTRAAFCEERGWVCVSMGTRLMYYETRRMAHVCGVTLPDTVQHLVHVSSLRLTLAFLERNKLPGAQRGIAYVQSSKAHSRPFVVYSKFDSSSVWCMMLNHHRDATSPIGEIFKLRADLVGSQHKVNVAKGGAAKVQASLATKRADKMSDLSALVVHPVRAWAAAAYVNGIVRVFDIAEKHIKHELDTLNNAGTGERTTALALHPLANILVACTNKGRILTWRLGAAASSTPGDAPEKPKLLSSSSASAAPAATPTHKVTEKVTIVEAMFHGGGFSHAANAPLFLALTIAGRLICKNIGTDGTIIPSALFPKPSAPLLNAAGCDHTTRMAGEPVHGNLMLWNNAQSAERAVTKSKVYVMRPLPIISGVFQSSAILAPGIDTPFSTDPQNVIGGTVMVRSDAVFAADGKLYVYSLQKGTAVPVCELPRGSVYRLCVAYGSTTTGSDSSSRGVVAVLVFMASEPQALDEGEMLSDLMYVEAGDAQFKYVMCTKRGENENDTEWNVSEPQEGRDGCFLGPVDNQNRLLVISASGAAFAAFQFRGDKSNSLGMHRAKFASASGNAGNVTQTAPTAVVMTRVFASPMNNGNAVVYFQRQLSRLVASQNWRFGAPEHLLDADDETAVPLQRSERVLDLRWQQIPSGGTNSSSKQYLAVALTSKRILFFKNRLEPLSALALDSVAFGPSKHRAVVATGAPLNIVWNGPVVALLMGAHIYSISIKAKADLLASCSRADAAPSCLIAALPDRVIYGVHTAAAGGGTSRENRFAIISRSAGFIQPSVFGALGIPSASAAATDAKIRSLLADHDAAQVSVGVVRGLVSAGHDSIATALLLMDENDRKGRGIGNANGGTLSLPPVLRAKMLVQLRNVRAALSVLEAEYVTLSAASDFYPGCELYHAFQMLFNHAIVLGDFNTAKRCSSVLGREGTLRAFVDREGGAQAFRALDSLAAQYKNDTIAGAISALQLRVSNSSVAKCNVWQEKDVDAEGVKHAGPNEFLEMGVADSVNVRAMTNGGQDGETASLPPNTASSVSTILETSLLAEFSNQIIAPTAGAVGGFTAPTMFGAFEEDGEQQAGQADGGSTSSASTASIESVKVMLSNAVTAIDAGRLEEAFDVCGQALQMHAVCAKKDRALMIALVWHRIAARIMKRVVECLERARDETKAPTPQQKMEAKRYAAHYATVLTEIPLRPDQWIRGMNAAINFNLGIENYGLAAQGIRVLQSRSRGAATDQPEAQDQAQQLVSKLNLCMSKQMTNKYPQPGMSVCFNTLTFLGFGVPSVQCSLCPCRLAVPQNATLPLQRTKCSFCLLGTI</sequence>